<evidence type="ECO:0000256" key="1">
    <source>
        <dbReference type="ARBA" id="ARBA00004651"/>
    </source>
</evidence>
<dbReference type="GO" id="GO:0005886">
    <property type="term" value="C:plasma membrane"/>
    <property type="evidence" value="ECO:0007669"/>
    <property type="project" value="UniProtKB-SubCell"/>
</dbReference>
<gene>
    <name evidence="7" type="ORF">WY13_00306</name>
</gene>
<reference evidence="7 8" key="1">
    <citation type="journal article" date="2015" name="Biotechnol. Bioeng.">
        <title>Genome sequence and phenotypic characterization of Caulobacter segnis.</title>
        <authorList>
            <person name="Patel S."/>
            <person name="Fletcher B."/>
            <person name="Scott D.C."/>
            <person name="Ely B."/>
        </authorList>
    </citation>
    <scope>NUCLEOTIDE SEQUENCE [LARGE SCALE GENOMIC DNA]</scope>
    <source>
        <strain evidence="7 8">ERI-2</strain>
    </source>
</reference>
<feature type="transmembrane region" description="Helical" evidence="6">
    <location>
        <begin position="125"/>
        <end position="148"/>
    </location>
</feature>
<evidence type="ECO:0000313" key="7">
    <source>
        <dbReference type="EMBL" id="OAA91904.1"/>
    </source>
</evidence>
<comment type="caution">
    <text evidence="7">The sequence shown here is derived from an EMBL/GenBank/DDBJ whole genome shotgun (WGS) entry which is preliminary data.</text>
</comment>
<evidence type="ECO:0000256" key="4">
    <source>
        <dbReference type="ARBA" id="ARBA00022989"/>
    </source>
</evidence>
<evidence type="ECO:0000313" key="8">
    <source>
        <dbReference type="Proteomes" id="UP000077407"/>
    </source>
</evidence>
<dbReference type="PANTHER" id="PTHR47089:SF1">
    <property type="entry name" value="GUANOSINE ABC TRANSPORTER PERMEASE PROTEIN NUPP"/>
    <property type="match status" value="1"/>
</dbReference>
<dbReference type="Pfam" id="PF02653">
    <property type="entry name" value="BPD_transp_2"/>
    <property type="match status" value="1"/>
</dbReference>
<keyword evidence="3 6" id="KW-0812">Transmembrane</keyword>
<dbReference type="AlphaFoldDB" id="A0A166SAQ1"/>
<proteinExistence type="predicted"/>
<keyword evidence="2" id="KW-1003">Cell membrane</keyword>
<feature type="transmembrane region" description="Helical" evidence="6">
    <location>
        <begin position="103"/>
        <end position="119"/>
    </location>
</feature>
<name>A0A166SAQ1_9CLOT</name>
<dbReference type="PANTHER" id="PTHR47089">
    <property type="entry name" value="ABC TRANSPORTER, PERMEASE PROTEIN"/>
    <property type="match status" value="1"/>
</dbReference>
<feature type="transmembrane region" description="Helical" evidence="6">
    <location>
        <begin position="253"/>
        <end position="273"/>
    </location>
</feature>
<accession>A0A166SAQ1</accession>
<dbReference type="Proteomes" id="UP000077407">
    <property type="component" value="Unassembled WGS sequence"/>
</dbReference>
<feature type="transmembrane region" description="Helical" evidence="6">
    <location>
        <begin position="332"/>
        <end position="351"/>
    </location>
</feature>
<feature type="transmembrane region" description="Helical" evidence="6">
    <location>
        <begin position="70"/>
        <end position="91"/>
    </location>
</feature>
<dbReference type="InterPro" id="IPR001851">
    <property type="entry name" value="ABC_transp_permease"/>
</dbReference>
<feature type="transmembrane region" description="Helical" evidence="6">
    <location>
        <begin position="197"/>
        <end position="223"/>
    </location>
</feature>
<dbReference type="GO" id="GO:0022857">
    <property type="term" value="F:transmembrane transporter activity"/>
    <property type="evidence" value="ECO:0007669"/>
    <property type="project" value="InterPro"/>
</dbReference>
<dbReference type="PATRIC" id="fig|1538.10.peg.793"/>
<feature type="transmembrane region" description="Helical" evidence="6">
    <location>
        <begin position="160"/>
        <end position="177"/>
    </location>
</feature>
<comment type="subcellular location">
    <subcellularLocation>
        <location evidence="1">Cell membrane</location>
        <topology evidence="1">Multi-pass membrane protein</topology>
    </subcellularLocation>
</comment>
<keyword evidence="4 6" id="KW-1133">Transmembrane helix</keyword>
<dbReference type="EMBL" id="LITT01000003">
    <property type="protein sequence ID" value="OAA91904.1"/>
    <property type="molecule type" value="Genomic_DNA"/>
</dbReference>
<evidence type="ECO:0000256" key="2">
    <source>
        <dbReference type="ARBA" id="ARBA00022475"/>
    </source>
</evidence>
<organism evidence="7 8">
    <name type="scientific">Clostridium ljungdahlii</name>
    <dbReference type="NCBI Taxonomy" id="1538"/>
    <lineage>
        <taxon>Bacteria</taxon>
        <taxon>Bacillati</taxon>
        <taxon>Bacillota</taxon>
        <taxon>Clostridia</taxon>
        <taxon>Eubacteriales</taxon>
        <taxon>Clostridiaceae</taxon>
        <taxon>Clostridium</taxon>
    </lineage>
</organism>
<evidence type="ECO:0000256" key="6">
    <source>
        <dbReference type="SAM" id="Phobius"/>
    </source>
</evidence>
<dbReference type="CDD" id="cd06580">
    <property type="entry name" value="TM_PBP1_transp_TpRbsC_like"/>
    <property type="match status" value="1"/>
</dbReference>
<sequence>MAISVRVMRFMKMKFVKRENISKNKEVVIRITAILLAFVVMGILFAALKCNPISVYISMFKGAFGGANPIKQTINSAIPLVITALGIAIGLKLKYYNIGGEGQIIMGAFGAALVAFHFPNMPAPILIILMFASGILFSGIWGFIPGFFRVKWKANETITTLMMNYIALKFITYLQYGPWKDPSSLGFPKMPNFSSNAILPSVFGVHIGWIIAIVLAFFVYIFLDHTKTGYEISVIGESENTAKYAGINIKKTTLIAIVLSAVFCGITGVIQASAIEQTLSTEITGGVGYTGIIIAWISNLNPAISILVSILFAGLLQGGSFIQTAFGIPNSVASILQSVILFFVLGSEFFIRFKLSKGDTDKNDEENKKVVNEV</sequence>
<keyword evidence="5 6" id="KW-0472">Membrane</keyword>
<protein>
    <submittedName>
        <fullName evidence="7">L-arabinose transporter permease protein</fullName>
    </submittedName>
</protein>
<evidence type="ECO:0000256" key="5">
    <source>
        <dbReference type="ARBA" id="ARBA00023136"/>
    </source>
</evidence>
<evidence type="ECO:0000256" key="3">
    <source>
        <dbReference type="ARBA" id="ARBA00022692"/>
    </source>
</evidence>